<evidence type="ECO:0000313" key="1">
    <source>
        <dbReference type="EMBL" id="ELS58978.1"/>
    </source>
</evidence>
<organism evidence="1 2">
    <name type="scientific">Streptomyces viridochromogenes Tue57</name>
    <dbReference type="NCBI Taxonomy" id="1160705"/>
    <lineage>
        <taxon>Bacteria</taxon>
        <taxon>Bacillati</taxon>
        <taxon>Actinomycetota</taxon>
        <taxon>Actinomycetes</taxon>
        <taxon>Kitasatosporales</taxon>
        <taxon>Streptomycetaceae</taxon>
        <taxon>Streptomyces</taxon>
    </lineage>
</organism>
<dbReference type="EMBL" id="AMLP01000002">
    <property type="protein sequence ID" value="ELS58978.1"/>
    <property type="molecule type" value="Genomic_DNA"/>
</dbReference>
<gene>
    <name evidence="1" type="ORF">STVIR_0038</name>
</gene>
<name>L8PSJ2_STRVR</name>
<dbReference type="AlphaFoldDB" id="L8PSJ2"/>
<reference evidence="1 2" key="1">
    <citation type="journal article" date="2013" name="Genome Announc.">
        <title>Draft Genome Sequence of Streptomyces viridochromogenes Strain Tu57, Producer of Avilamycin.</title>
        <authorList>
            <person name="Gruning B.A."/>
            <person name="Erxleben A."/>
            <person name="Hahnlein A."/>
            <person name="Gunther S."/>
        </authorList>
    </citation>
    <scope>NUCLEOTIDE SEQUENCE [LARGE SCALE GENOMIC DNA]</scope>
    <source>
        <strain evidence="1 2">Tue57</strain>
    </source>
</reference>
<accession>L8PSJ2</accession>
<comment type="caution">
    <text evidence="1">The sequence shown here is derived from an EMBL/GenBank/DDBJ whole genome shotgun (WGS) entry which is preliminary data.</text>
</comment>
<proteinExistence type="predicted"/>
<evidence type="ECO:0000313" key="2">
    <source>
        <dbReference type="Proteomes" id="UP000011205"/>
    </source>
</evidence>
<sequence>MRTPLEPAEALRGVLASNVTWDVMTAAACGADRSR</sequence>
<protein>
    <submittedName>
        <fullName evidence="1">Uncharacterized protein</fullName>
    </submittedName>
</protein>
<dbReference type="Proteomes" id="UP000011205">
    <property type="component" value="Unassembled WGS sequence"/>
</dbReference>